<name>A0A058ZVW4_EUCGR</name>
<dbReference type="Pfam" id="PF00201">
    <property type="entry name" value="UDPGT"/>
    <property type="match status" value="1"/>
</dbReference>
<dbReference type="FunFam" id="3.40.50.2000:FF:000019">
    <property type="entry name" value="Glycosyltransferase"/>
    <property type="match status" value="1"/>
</dbReference>
<evidence type="ECO:0000256" key="4">
    <source>
        <dbReference type="RuleBase" id="RU003718"/>
    </source>
</evidence>
<protein>
    <recommendedName>
        <fullName evidence="5">Glycosyltransferase</fullName>
        <ecNumber evidence="5">2.4.1.-</ecNumber>
    </recommendedName>
</protein>
<dbReference type="EC" id="2.4.1.-" evidence="5"/>
<keyword evidence="3 4" id="KW-0808">Transferase</keyword>
<dbReference type="InParanoid" id="A0A058ZVW4"/>
<dbReference type="PANTHER" id="PTHR11926:SF1542">
    <property type="entry name" value="GLYCOSYLTRANSFERASE"/>
    <property type="match status" value="1"/>
</dbReference>
<evidence type="ECO:0000256" key="5">
    <source>
        <dbReference type="RuleBase" id="RU362057"/>
    </source>
</evidence>
<dbReference type="CDD" id="cd03784">
    <property type="entry name" value="GT1_Gtf-like"/>
    <property type="match status" value="1"/>
</dbReference>
<sequence length="456" mass="50912">MAPPHFLLVALSTRSAMNPALQLAERLARVGSRVTFLSTVYAHRCMIDPVCPEGVTFTTFSDGYDDGYVPGDDPERYMAEMKRRGSEALRGLIEHSSGQGLSFTCVLHTIVPWVHDVARSLQIKSVLVWIQPATVFDIYYHYFNGYEDVIKSVTSQRCDTTSLIRLPGVPPLTNRNIPSLLHVENKYAFFLPEIQSLLENLKEGENPKVVLVNTFDALELEALRVIGTLNLVGIGPLVPLSFLDSDQSSRGDRFLGSEDYVKWLNAKEEASVIYVAFGSIARLSKAQKREMARGLLETGRPFLWVMRKDDGDDDELICKEELDKRGVIVPWCSQIEVLSHPSIGCFLTHCGWNSTIESLVCGIPMVAFPQWIDQMTNAKLVEDVWKVGVRVSEIDQEGIIVEGGEIKKCLELVMGGGERGDEIRRNAKKWKDLVMEASKEGGSSDKNLKAFVEEIA</sequence>
<dbReference type="GO" id="GO:0080044">
    <property type="term" value="F:quercetin 7-O-glucosyltransferase activity"/>
    <property type="evidence" value="ECO:0000318"/>
    <property type="project" value="GO_Central"/>
</dbReference>
<accession>A0A058ZVW4</accession>
<evidence type="ECO:0000256" key="3">
    <source>
        <dbReference type="ARBA" id="ARBA00022679"/>
    </source>
</evidence>
<dbReference type="InterPro" id="IPR002213">
    <property type="entry name" value="UDP_glucos_trans"/>
</dbReference>
<dbReference type="GO" id="GO:0005737">
    <property type="term" value="C:cytoplasm"/>
    <property type="evidence" value="ECO:0000318"/>
    <property type="project" value="GO_Central"/>
</dbReference>
<dbReference type="OMA" id="DAIMEMF"/>
<dbReference type="PANTHER" id="PTHR11926">
    <property type="entry name" value="GLUCOSYL/GLUCURONOSYL TRANSFERASES"/>
    <property type="match status" value="1"/>
</dbReference>
<evidence type="ECO:0000256" key="2">
    <source>
        <dbReference type="ARBA" id="ARBA00022676"/>
    </source>
</evidence>
<dbReference type="eggNOG" id="KOG1192">
    <property type="taxonomic scope" value="Eukaryota"/>
</dbReference>
<dbReference type="KEGG" id="egr:104428678"/>
<dbReference type="Gene3D" id="3.40.50.2000">
    <property type="entry name" value="Glycogen Phosphorylase B"/>
    <property type="match status" value="2"/>
</dbReference>
<dbReference type="PROSITE" id="PS00375">
    <property type="entry name" value="UDPGT"/>
    <property type="match status" value="1"/>
</dbReference>
<reference evidence="6" key="1">
    <citation type="submission" date="2013-07" db="EMBL/GenBank/DDBJ databases">
        <title>The genome of Eucalyptus grandis.</title>
        <authorList>
            <person name="Schmutz J."/>
            <person name="Hayes R."/>
            <person name="Myburg A."/>
            <person name="Tuskan G."/>
            <person name="Grattapaglia D."/>
            <person name="Rokhsar D.S."/>
        </authorList>
    </citation>
    <scope>NUCLEOTIDE SEQUENCE</scope>
    <source>
        <tissue evidence="6">Leaf extractions</tissue>
    </source>
</reference>
<keyword evidence="2 4" id="KW-0328">Glycosyltransferase</keyword>
<dbReference type="GO" id="GO:0080043">
    <property type="term" value="F:quercetin 3-O-glucosyltransferase activity"/>
    <property type="evidence" value="ECO:0000318"/>
    <property type="project" value="GO_Central"/>
</dbReference>
<evidence type="ECO:0000256" key="1">
    <source>
        <dbReference type="ARBA" id="ARBA00009995"/>
    </source>
</evidence>
<dbReference type="InterPro" id="IPR035595">
    <property type="entry name" value="UDP_glycos_trans_CS"/>
</dbReference>
<organism evidence="6">
    <name type="scientific">Eucalyptus grandis</name>
    <name type="common">Flooded gum</name>
    <dbReference type="NCBI Taxonomy" id="71139"/>
    <lineage>
        <taxon>Eukaryota</taxon>
        <taxon>Viridiplantae</taxon>
        <taxon>Streptophyta</taxon>
        <taxon>Embryophyta</taxon>
        <taxon>Tracheophyta</taxon>
        <taxon>Spermatophyta</taxon>
        <taxon>Magnoliopsida</taxon>
        <taxon>eudicotyledons</taxon>
        <taxon>Gunneridae</taxon>
        <taxon>Pentapetalae</taxon>
        <taxon>rosids</taxon>
        <taxon>malvids</taxon>
        <taxon>Myrtales</taxon>
        <taxon>Myrtaceae</taxon>
        <taxon>Myrtoideae</taxon>
        <taxon>Eucalypteae</taxon>
        <taxon>Eucalyptus</taxon>
    </lineage>
</organism>
<dbReference type="AlphaFoldDB" id="A0A058ZVW4"/>
<comment type="similarity">
    <text evidence="1 4">Belongs to the UDP-glycosyltransferase family.</text>
</comment>
<dbReference type="OrthoDB" id="5835829at2759"/>
<dbReference type="EMBL" id="KK198792">
    <property type="protein sequence ID" value="KCW45599.1"/>
    <property type="molecule type" value="Genomic_DNA"/>
</dbReference>
<gene>
    <name evidence="6" type="ORF">EUGRSUZ_L00632</name>
</gene>
<dbReference type="Gramene" id="KCW45599">
    <property type="protein sequence ID" value="KCW45599"/>
    <property type="gene ID" value="EUGRSUZ_L00632"/>
</dbReference>
<dbReference type="SUPFAM" id="SSF53756">
    <property type="entry name" value="UDP-Glycosyltransferase/glycogen phosphorylase"/>
    <property type="match status" value="1"/>
</dbReference>
<proteinExistence type="inferred from homology"/>
<evidence type="ECO:0000313" key="6">
    <source>
        <dbReference type="EMBL" id="KCW45599.1"/>
    </source>
</evidence>